<sequence length="173" mass="17946">MTALDILLLLPLGVGVVKGYQRGLVLEVVSLLAFVLGAVGGLLLLSTAIPVVRGYLGELHGLLPLVAFLLVLVAIMWGVHLLGGLLKQAVHLTPLGVLDNLLGAAAGGLKWLLGLSLLLHGTALAGLPLLPASVRAGSVVLPWVQRATPLALHLTGYVLPFAQHLLARLKAVM</sequence>
<dbReference type="AlphaFoldDB" id="A0A7Y0FMH0"/>
<feature type="transmembrane region" description="Helical" evidence="5">
    <location>
        <begin position="29"/>
        <end position="52"/>
    </location>
</feature>
<keyword evidence="3 5" id="KW-1133">Transmembrane helix</keyword>
<name>A0A7Y0FMH0_9BACT</name>
<dbReference type="Proteomes" id="UP000559626">
    <property type="component" value="Unassembled WGS sequence"/>
</dbReference>
<evidence type="ECO:0000256" key="3">
    <source>
        <dbReference type="ARBA" id="ARBA00022989"/>
    </source>
</evidence>
<evidence type="ECO:0000256" key="5">
    <source>
        <dbReference type="SAM" id="Phobius"/>
    </source>
</evidence>
<dbReference type="InterPro" id="IPR003825">
    <property type="entry name" value="Colicin-V_CvpA"/>
</dbReference>
<organism evidence="6 7">
    <name type="scientific">Hymenobacter polaris</name>
    <dbReference type="NCBI Taxonomy" id="2682546"/>
    <lineage>
        <taxon>Bacteria</taxon>
        <taxon>Pseudomonadati</taxon>
        <taxon>Bacteroidota</taxon>
        <taxon>Cytophagia</taxon>
        <taxon>Cytophagales</taxon>
        <taxon>Hymenobacteraceae</taxon>
        <taxon>Hymenobacter</taxon>
    </lineage>
</organism>
<dbReference type="GO" id="GO:0016020">
    <property type="term" value="C:membrane"/>
    <property type="evidence" value="ECO:0007669"/>
    <property type="project" value="UniProtKB-SubCell"/>
</dbReference>
<comment type="caution">
    <text evidence="6">The sequence shown here is derived from an EMBL/GenBank/DDBJ whole genome shotgun (WGS) entry which is preliminary data.</text>
</comment>
<evidence type="ECO:0000256" key="4">
    <source>
        <dbReference type="ARBA" id="ARBA00023136"/>
    </source>
</evidence>
<keyword evidence="7" id="KW-1185">Reference proteome</keyword>
<comment type="subcellular location">
    <subcellularLocation>
        <location evidence="1">Membrane</location>
        <topology evidence="1">Multi-pass membrane protein</topology>
    </subcellularLocation>
</comment>
<dbReference type="EMBL" id="JABBGH010000002">
    <property type="protein sequence ID" value="NML65847.1"/>
    <property type="molecule type" value="Genomic_DNA"/>
</dbReference>
<gene>
    <name evidence="6" type="ORF">HHL22_11590</name>
</gene>
<dbReference type="GO" id="GO:0009403">
    <property type="term" value="P:toxin biosynthetic process"/>
    <property type="evidence" value="ECO:0007669"/>
    <property type="project" value="InterPro"/>
</dbReference>
<protein>
    <submittedName>
        <fullName evidence="6">CvpA family protein</fullName>
    </submittedName>
</protein>
<keyword evidence="2 5" id="KW-0812">Transmembrane</keyword>
<keyword evidence="4 5" id="KW-0472">Membrane</keyword>
<accession>A0A7Y0FMH0</accession>
<dbReference type="RefSeq" id="WP_169531429.1">
    <property type="nucleotide sequence ID" value="NZ_JABBGH010000002.1"/>
</dbReference>
<evidence type="ECO:0000313" key="6">
    <source>
        <dbReference type="EMBL" id="NML65847.1"/>
    </source>
</evidence>
<evidence type="ECO:0000256" key="2">
    <source>
        <dbReference type="ARBA" id="ARBA00022692"/>
    </source>
</evidence>
<evidence type="ECO:0000256" key="1">
    <source>
        <dbReference type="ARBA" id="ARBA00004141"/>
    </source>
</evidence>
<evidence type="ECO:0000313" key="7">
    <source>
        <dbReference type="Proteomes" id="UP000559626"/>
    </source>
</evidence>
<dbReference type="Pfam" id="PF02674">
    <property type="entry name" value="Colicin_V"/>
    <property type="match status" value="1"/>
</dbReference>
<feature type="transmembrane region" description="Helical" evidence="5">
    <location>
        <begin position="59"/>
        <end position="79"/>
    </location>
</feature>
<proteinExistence type="predicted"/>
<reference evidence="6 7" key="1">
    <citation type="submission" date="2020-04" db="EMBL/GenBank/DDBJ databases">
        <title>Hymenobacter polaris sp. nov., isolated from Arctic soil.</title>
        <authorList>
            <person name="Dahal R.H."/>
        </authorList>
    </citation>
    <scope>NUCLEOTIDE SEQUENCE [LARGE SCALE GENOMIC DNA]</scope>
    <source>
        <strain evidence="6 7">RP-2-7</strain>
    </source>
</reference>